<dbReference type="InterPro" id="IPR036909">
    <property type="entry name" value="Cyt_c-like_dom_sf"/>
</dbReference>
<name>A0A2T5HVX5_9RHOB</name>
<dbReference type="Proteomes" id="UP000244077">
    <property type="component" value="Unassembled WGS sequence"/>
</dbReference>
<dbReference type="PROSITE" id="PS51007">
    <property type="entry name" value="CYTC"/>
    <property type="match status" value="2"/>
</dbReference>
<evidence type="ECO:0000256" key="1">
    <source>
        <dbReference type="ARBA" id="ARBA00004196"/>
    </source>
</evidence>
<evidence type="ECO:0000256" key="3">
    <source>
        <dbReference type="ARBA" id="ARBA00022723"/>
    </source>
</evidence>
<dbReference type="GO" id="GO:0030313">
    <property type="term" value="C:cell envelope"/>
    <property type="evidence" value="ECO:0007669"/>
    <property type="project" value="UniProtKB-SubCell"/>
</dbReference>
<dbReference type="InterPro" id="IPR051395">
    <property type="entry name" value="Cytochrome_c_Peroxidase/MauG"/>
</dbReference>
<accession>A0A2T5HVX5</accession>
<evidence type="ECO:0000313" key="9">
    <source>
        <dbReference type="Proteomes" id="UP000244077"/>
    </source>
</evidence>
<dbReference type="RefSeq" id="WP_211309131.1">
    <property type="nucleotide sequence ID" value="NZ_QAOH01000001.1"/>
</dbReference>
<dbReference type="Pfam" id="PF03150">
    <property type="entry name" value="CCP_MauG"/>
    <property type="match status" value="1"/>
</dbReference>
<comment type="caution">
    <text evidence="8">The sequence shown here is derived from an EMBL/GenBank/DDBJ whole genome shotgun (WGS) entry which is preliminary data.</text>
</comment>
<evidence type="ECO:0000256" key="2">
    <source>
        <dbReference type="ARBA" id="ARBA00022617"/>
    </source>
</evidence>
<dbReference type="InterPro" id="IPR009056">
    <property type="entry name" value="Cyt_c-like_dom"/>
</dbReference>
<dbReference type="GO" id="GO:0046872">
    <property type="term" value="F:metal ion binding"/>
    <property type="evidence" value="ECO:0007669"/>
    <property type="project" value="UniProtKB-KW"/>
</dbReference>
<dbReference type="PANTHER" id="PTHR30600">
    <property type="entry name" value="CYTOCHROME C PEROXIDASE-RELATED"/>
    <property type="match status" value="1"/>
</dbReference>
<sequence>MTKTSALRTHLWHMPVWAAVTVVLGVGVYDRLELTPSEAERLRMVYSGPSEDWPAPWVDAGVDYIELAPAPLPALPEEGSRKALQIALGERLFNDPVLSESGHIACQSCHNRREGWGDGLPRPFGHARAEGSRNAPALFAAWARPAFFWDGRAASLEDQMMGPLSDPKEMANHDLSGVTHRLKWLNGYPEDFAAVYGDQEITLDRVASALAAFQTHLDTPTRLDRFLSGETAMLTDQQVEGLHLFRTKARCVNCHMGPALMDGEFHKIGLTYYERTYHDMGRYEITGEAADAGAFLTPSLRHVSKSGPYMHNGLFPTLHGLVNLYNAGGSHQPEQPDRAARDPMFLPATEVDPLLQPLDLTAEERAALVAFLEAI</sequence>
<evidence type="ECO:0000256" key="5">
    <source>
        <dbReference type="ARBA" id="ARBA00023004"/>
    </source>
</evidence>
<dbReference type="Gene3D" id="1.10.760.10">
    <property type="entry name" value="Cytochrome c-like domain"/>
    <property type="match status" value="2"/>
</dbReference>
<keyword evidence="8" id="KW-0575">Peroxidase</keyword>
<evidence type="ECO:0000256" key="6">
    <source>
        <dbReference type="PROSITE-ProRule" id="PRU00433"/>
    </source>
</evidence>
<reference evidence="8 9" key="1">
    <citation type="submission" date="2018-04" db="EMBL/GenBank/DDBJ databases">
        <title>Genomic Encyclopedia of Archaeal and Bacterial Type Strains, Phase II (KMG-II): from individual species to whole genera.</title>
        <authorList>
            <person name="Goeker M."/>
        </authorList>
    </citation>
    <scope>NUCLEOTIDE SEQUENCE [LARGE SCALE GENOMIC DNA]</scope>
    <source>
        <strain evidence="8 9">DSM 100434</strain>
    </source>
</reference>
<dbReference type="InterPro" id="IPR004852">
    <property type="entry name" value="Di-haem_cyt_c_peroxidsae"/>
</dbReference>
<organism evidence="8 9">
    <name type="scientific">Celeribacter persicus</name>
    <dbReference type="NCBI Taxonomy" id="1651082"/>
    <lineage>
        <taxon>Bacteria</taxon>
        <taxon>Pseudomonadati</taxon>
        <taxon>Pseudomonadota</taxon>
        <taxon>Alphaproteobacteria</taxon>
        <taxon>Rhodobacterales</taxon>
        <taxon>Roseobacteraceae</taxon>
        <taxon>Celeribacter</taxon>
    </lineage>
</organism>
<evidence type="ECO:0000256" key="4">
    <source>
        <dbReference type="ARBA" id="ARBA00023002"/>
    </source>
</evidence>
<evidence type="ECO:0000313" key="8">
    <source>
        <dbReference type="EMBL" id="PTQ75726.1"/>
    </source>
</evidence>
<dbReference type="GO" id="GO:0004130">
    <property type="term" value="F:cytochrome-c peroxidase activity"/>
    <property type="evidence" value="ECO:0007669"/>
    <property type="project" value="TreeGrafter"/>
</dbReference>
<dbReference type="GO" id="GO:0020037">
    <property type="term" value="F:heme binding"/>
    <property type="evidence" value="ECO:0007669"/>
    <property type="project" value="InterPro"/>
</dbReference>
<keyword evidence="4" id="KW-0560">Oxidoreductase</keyword>
<proteinExistence type="predicted"/>
<feature type="domain" description="Cytochrome c" evidence="7">
    <location>
        <begin position="84"/>
        <end position="189"/>
    </location>
</feature>
<dbReference type="AlphaFoldDB" id="A0A2T5HVX5"/>
<protein>
    <submittedName>
        <fullName evidence="8">Cytochrome c peroxidase</fullName>
    </submittedName>
</protein>
<dbReference type="EMBL" id="QAOH01000001">
    <property type="protein sequence ID" value="PTQ75726.1"/>
    <property type="molecule type" value="Genomic_DNA"/>
</dbReference>
<keyword evidence="3 6" id="KW-0479">Metal-binding</keyword>
<feature type="domain" description="Cytochrome c" evidence="7">
    <location>
        <begin position="236"/>
        <end position="375"/>
    </location>
</feature>
<comment type="subcellular location">
    <subcellularLocation>
        <location evidence="1">Cell envelope</location>
    </subcellularLocation>
</comment>
<keyword evidence="2 6" id="KW-0349">Heme</keyword>
<evidence type="ECO:0000259" key="7">
    <source>
        <dbReference type="PROSITE" id="PS51007"/>
    </source>
</evidence>
<gene>
    <name evidence="8" type="ORF">C8N42_101267</name>
</gene>
<keyword evidence="9" id="KW-1185">Reference proteome</keyword>
<dbReference type="GO" id="GO:0009055">
    <property type="term" value="F:electron transfer activity"/>
    <property type="evidence" value="ECO:0007669"/>
    <property type="project" value="InterPro"/>
</dbReference>
<dbReference type="SUPFAM" id="SSF46626">
    <property type="entry name" value="Cytochrome c"/>
    <property type="match status" value="2"/>
</dbReference>
<keyword evidence="5 6" id="KW-0408">Iron</keyword>